<dbReference type="SUPFAM" id="SSF81901">
    <property type="entry name" value="HCP-like"/>
    <property type="match status" value="1"/>
</dbReference>
<dbReference type="SMART" id="SM00671">
    <property type="entry name" value="SEL1"/>
    <property type="match status" value="4"/>
</dbReference>
<protein>
    <recommendedName>
        <fullName evidence="4">Sel1 repeat family protein</fullName>
    </recommendedName>
</protein>
<dbReference type="EMBL" id="AP021881">
    <property type="protein sequence ID" value="BBP02250.1"/>
    <property type="molecule type" value="Genomic_DNA"/>
</dbReference>
<organism evidence="2 3">
    <name type="scientific">Sulfuriferula nivalis</name>
    <dbReference type="NCBI Taxonomy" id="2675298"/>
    <lineage>
        <taxon>Bacteria</taxon>
        <taxon>Pseudomonadati</taxon>
        <taxon>Pseudomonadota</taxon>
        <taxon>Betaproteobacteria</taxon>
        <taxon>Nitrosomonadales</taxon>
        <taxon>Sulfuricellaceae</taxon>
        <taxon>Sulfuriferula</taxon>
    </lineage>
</organism>
<feature type="signal peptide" evidence="1">
    <location>
        <begin position="1"/>
        <end position="26"/>
    </location>
</feature>
<evidence type="ECO:0000256" key="1">
    <source>
        <dbReference type="SAM" id="SignalP"/>
    </source>
</evidence>
<sequence length="258" mass="27590">MRKSKQFSISITVSAALILFSANAFAISGGDAVKQLSSQAYNGDAASLQTLKQDAMNGDAASENWYGGYLDAKKDYAQAAMWYRKAADQGVANAQINLAMLYANGQGVAQDYAQAAVWYKKAADHGVVDAQSNLGVLYANGQGVTQDYAQAAAWFRKAADQGDGQAQNDLGLLYEKGESIPQNHIIAYALYNLSASNGRSSNNTALTNRDAIVPLMSEAQIKAGQGLAQEMAANGVTAAIGNYLMPRKKITYQKRKHQ</sequence>
<dbReference type="RefSeq" id="WP_162085911.1">
    <property type="nucleotide sequence ID" value="NZ_AP021881.1"/>
</dbReference>
<keyword evidence="3" id="KW-1185">Reference proteome</keyword>
<evidence type="ECO:0000313" key="3">
    <source>
        <dbReference type="Proteomes" id="UP000463939"/>
    </source>
</evidence>
<accession>A0A809SIP6</accession>
<reference evidence="3" key="1">
    <citation type="submission" date="2019-11" db="EMBL/GenBank/DDBJ databases">
        <title>Isolation and characterization of a novel species in the genus Sulfuriferula.</title>
        <authorList>
            <person name="Mochizuki J."/>
            <person name="Kojima H."/>
            <person name="Fukui M."/>
        </authorList>
    </citation>
    <scope>NUCLEOTIDE SEQUENCE [LARGE SCALE GENOMIC DNA]</scope>
    <source>
        <strain evidence="3">SGTM</strain>
    </source>
</reference>
<dbReference type="AlphaFoldDB" id="A0A809SIP6"/>
<evidence type="ECO:0008006" key="4">
    <source>
        <dbReference type="Google" id="ProtNLM"/>
    </source>
</evidence>
<gene>
    <name evidence="2" type="ORF">SFSGTM_29580</name>
</gene>
<keyword evidence="1" id="KW-0732">Signal</keyword>
<proteinExistence type="predicted"/>
<name>A0A809SIP6_9PROT</name>
<dbReference type="Pfam" id="PF08238">
    <property type="entry name" value="Sel1"/>
    <property type="match status" value="4"/>
</dbReference>
<dbReference type="PANTHER" id="PTHR11102:SF160">
    <property type="entry name" value="ERAD-ASSOCIATED E3 UBIQUITIN-PROTEIN LIGASE COMPONENT HRD3"/>
    <property type="match status" value="1"/>
</dbReference>
<dbReference type="InterPro" id="IPR011990">
    <property type="entry name" value="TPR-like_helical_dom_sf"/>
</dbReference>
<feature type="chain" id="PRO_5032268139" description="Sel1 repeat family protein" evidence="1">
    <location>
        <begin position="27"/>
        <end position="258"/>
    </location>
</feature>
<dbReference type="Gene3D" id="1.25.40.10">
    <property type="entry name" value="Tetratricopeptide repeat domain"/>
    <property type="match status" value="1"/>
</dbReference>
<dbReference type="InterPro" id="IPR050767">
    <property type="entry name" value="Sel1_AlgK"/>
</dbReference>
<dbReference type="PANTHER" id="PTHR11102">
    <property type="entry name" value="SEL-1-LIKE PROTEIN"/>
    <property type="match status" value="1"/>
</dbReference>
<dbReference type="InterPro" id="IPR006597">
    <property type="entry name" value="Sel1-like"/>
</dbReference>
<evidence type="ECO:0000313" key="2">
    <source>
        <dbReference type="EMBL" id="BBP02250.1"/>
    </source>
</evidence>
<dbReference type="Proteomes" id="UP000463939">
    <property type="component" value="Chromosome"/>
</dbReference>
<dbReference type="KEGG" id="sniv:SFSGTM_29580"/>